<dbReference type="Gene3D" id="3.40.630.30">
    <property type="match status" value="1"/>
</dbReference>
<sequence length="138" mass="15566">MRQVEPAITYTSELPEDFTELFELYNALGWNSLNLNVRELQAMCEGSWYSVYAYEGNRFVGMGRVISDGVLTGLLCGVCVHPDVQARGIGTGIVQRLVMHCEKFGVIPQLLCEQGLEAYYERLGFTTFTIGMKKNIKR</sequence>
<dbReference type="Pfam" id="PF00583">
    <property type="entry name" value="Acetyltransf_1"/>
    <property type="match status" value="1"/>
</dbReference>
<dbReference type="CDD" id="cd04301">
    <property type="entry name" value="NAT_SF"/>
    <property type="match status" value="1"/>
</dbReference>
<keyword evidence="2" id="KW-0808">Transferase</keyword>
<dbReference type="InterPro" id="IPR053144">
    <property type="entry name" value="Acetyltransferase_Butenolide"/>
</dbReference>
<dbReference type="SUPFAM" id="SSF55729">
    <property type="entry name" value="Acyl-CoA N-acyltransferases (Nat)"/>
    <property type="match status" value="1"/>
</dbReference>
<dbReference type="PROSITE" id="PS51186">
    <property type="entry name" value="GNAT"/>
    <property type="match status" value="1"/>
</dbReference>
<dbReference type="InterPro" id="IPR016181">
    <property type="entry name" value="Acyl_CoA_acyltransferase"/>
</dbReference>
<dbReference type="InterPro" id="IPR000182">
    <property type="entry name" value="GNAT_dom"/>
</dbReference>
<dbReference type="OrthoDB" id="9775804at2"/>
<dbReference type="RefSeq" id="WP_077567244.1">
    <property type="nucleotide sequence ID" value="NZ_CP016809.1"/>
</dbReference>
<accession>A0A1B2E5W8</accession>
<keyword evidence="4" id="KW-1185">Reference proteome</keyword>
<evidence type="ECO:0000259" key="1">
    <source>
        <dbReference type="PROSITE" id="PS51186"/>
    </source>
</evidence>
<name>A0A1B2E5W8_9BACL</name>
<protein>
    <submittedName>
        <fullName evidence="2">GNAT family N-acetyltransferase</fullName>
    </submittedName>
</protein>
<dbReference type="Proteomes" id="UP000189059">
    <property type="component" value="Unassembled WGS sequence"/>
</dbReference>
<dbReference type="EMBL" id="CP016809">
    <property type="protein sequence ID" value="ANY75366.1"/>
    <property type="molecule type" value="Genomic_DNA"/>
</dbReference>
<dbReference type="PANTHER" id="PTHR43233">
    <property type="entry name" value="FAMILY N-ACETYLTRANSFERASE, PUTATIVE (AFU_ORTHOLOGUE AFUA_6G03350)-RELATED"/>
    <property type="match status" value="1"/>
</dbReference>
<proteinExistence type="predicted"/>
<feature type="domain" description="N-acetyltransferase" evidence="1">
    <location>
        <begin position="8"/>
        <end position="138"/>
    </location>
</feature>
<dbReference type="EMBL" id="MRVI01000001">
    <property type="protein sequence ID" value="OOC62464.1"/>
    <property type="molecule type" value="Genomic_DNA"/>
</dbReference>
<reference evidence="2" key="1">
    <citation type="submission" date="2016-08" db="EMBL/GenBank/DDBJ databases">
        <title>Complete Genome Seqeunce of Paenibacillus sp. nov. IHBB 9852 from high altitute lake of Indian trans-Himalayas.</title>
        <authorList>
            <person name="Kiran S."/>
            <person name="Swarnkar M.K."/>
            <person name="Rana A."/>
            <person name="Tewari R."/>
            <person name="Gulati A."/>
        </authorList>
    </citation>
    <scope>NUCLEOTIDE SEQUENCE [LARGE SCALE GENOMIC DNA]</scope>
    <source>
        <strain evidence="2">IHBB 9852</strain>
    </source>
</reference>
<organism evidence="2">
    <name type="scientific">Paenibacillus ihbetae</name>
    <dbReference type="NCBI Taxonomy" id="1870820"/>
    <lineage>
        <taxon>Bacteria</taxon>
        <taxon>Bacillati</taxon>
        <taxon>Bacillota</taxon>
        <taxon>Bacilli</taxon>
        <taxon>Bacillales</taxon>
        <taxon>Paenibacillaceae</taxon>
        <taxon>Paenibacillus</taxon>
    </lineage>
</organism>
<reference evidence="3 4" key="2">
    <citation type="submission" date="2016-12" db="EMBL/GenBank/DDBJ databases">
        <title>Genome sequencing and description of Paenibacillus sp. nov. from high altitude lake in the Indian Trans- Himalayas.</title>
        <authorList>
            <person name="Kiran S."/>
            <person name="Swarnkar M.K."/>
            <person name="Rana A."/>
            <person name="Tewari R."/>
            <person name="Gulati A."/>
        </authorList>
    </citation>
    <scope>NUCLEOTIDE SEQUENCE [LARGE SCALE GENOMIC DNA]</scope>
    <source>
        <strain evidence="3 4">IHBB 9951</strain>
    </source>
</reference>
<dbReference type="PANTHER" id="PTHR43233:SF1">
    <property type="entry name" value="FAMILY N-ACETYLTRANSFERASE, PUTATIVE (AFU_ORTHOLOGUE AFUA_6G03350)-RELATED"/>
    <property type="match status" value="1"/>
</dbReference>
<gene>
    <name evidence="3" type="ORF">BBD40_11685</name>
    <name evidence="2" type="ORF">BBD41_23870</name>
</gene>
<dbReference type="GO" id="GO:0016747">
    <property type="term" value="F:acyltransferase activity, transferring groups other than amino-acyl groups"/>
    <property type="evidence" value="ECO:0007669"/>
    <property type="project" value="InterPro"/>
</dbReference>
<dbReference type="KEGG" id="pib:BBD41_23870"/>
<dbReference type="AlphaFoldDB" id="A0A1B2E5W8"/>
<evidence type="ECO:0000313" key="2">
    <source>
        <dbReference type="EMBL" id="ANY75366.1"/>
    </source>
</evidence>
<evidence type="ECO:0000313" key="3">
    <source>
        <dbReference type="EMBL" id="OOC62464.1"/>
    </source>
</evidence>
<evidence type="ECO:0000313" key="4">
    <source>
        <dbReference type="Proteomes" id="UP000189059"/>
    </source>
</evidence>